<accession>A0A0X3VYG7</accession>
<evidence type="ECO:0000313" key="1">
    <source>
        <dbReference type="EMBL" id="KUL49774.1"/>
    </source>
</evidence>
<gene>
    <name evidence="1" type="ORF">ADL28_26685</name>
</gene>
<proteinExistence type="predicted"/>
<dbReference type="AlphaFoldDB" id="A0A0X3VYG7"/>
<dbReference type="EMBL" id="LLZJ01000355">
    <property type="protein sequence ID" value="KUL49774.1"/>
    <property type="molecule type" value="Genomic_DNA"/>
</dbReference>
<comment type="caution">
    <text evidence="1">The sequence shown here is derived from an EMBL/GenBank/DDBJ whole genome shotgun (WGS) entry which is preliminary data.</text>
</comment>
<protein>
    <submittedName>
        <fullName evidence="1">Uncharacterized protein</fullName>
    </submittedName>
</protein>
<evidence type="ECO:0000313" key="2">
    <source>
        <dbReference type="Proteomes" id="UP000053413"/>
    </source>
</evidence>
<reference evidence="2" key="1">
    <citation type="submission" date="2015-10" db="EMBL/GenBank/DDBJ databases">
        <authorList>
            <person name="Ju K.-S."/>
            <person name="Doroghazi J.R."/>
            <person name="Metcalf W.W."/>
        </authorList>
    </citation>
    <scope>NUCLEOTIDE SEQUENCE [LARGE SCALE GENOMIC DNA]</scope>
    <source>
        <strain evidence="2">NRRL F-8817</strain>
    </source>
</reference>
<organism evidence="1 2">
    <name type="scientific">Streptomyces violaceusniger</name>
    <dbReference type="NCBI Taxonomy" id="68280"/>
    <lineage>
        <taxon>Bacteria</taxon>
        <taxon>Bacillati</taxon>
        <taxon>Actinomycetota</taxon>
        <taxon>Actinomycetes</taxon>
        <taxon>Kitasatosporales</taxon>
        <taxon>Streptomycetaceae</taxon>
        <taxon>Streptomyces</taxon>
        <taxon>Streptomyces violaceusniger group</taxon>
    </lineage>
</organism>
<dbReference type="RefSeq" id="WP_059146311.1">
    <property type="nucleotide sequence ID" value="NZ_LLZJ01000355.1"/>
</dbReference>
<dbReference type="Proteomes" id="UP000053413">
    <property type="component" value="Unassembled WGS sequence"/>
</dbReference>
<name>A0A0X3VYG7_STRVO</name>
<sequence length="59" mass="5957">MAGPQFAPMPTIRTAQSAPAAALAAARDPAAAAAASSHLSQTEVWLRRYGPPSDAGPAR</sequence>